<evidence type="ECO:0000313" key="2">
    <source>
        <dbReference type="EMBL" id="TGO16045.1"/>
    </source>
</evidence>
<feature type="compositionally biased region" description="Polar residues" evidence="1">
    <location>
        <begin position="389"/>
        <end position="403"/>
    </location>
</feature>
<dbReference type="EMBL" id="PQXH01000032">
    <property type="protein sequence ID" value="TGO16045.1"/>
    <property type="molecule type" value="Genomic_DNA"/>
</dbReference>
<comment type="caution">
    <text evidence="2">The sequence shown here is derived from an EMBL/GenBank/DDBJ whole genome shotgun (WGS) entry which is preliminary data.</text>
</comment>
<organism evidence="2 3">
    <name type="scientific">Botrytis tulipae</name>
    <dbReference type="NCBI Taxonomy" id="87230"/>
    <lineage>
        <taxon>Eukaryota</taxon>
        <taxon>Fungi</taxon>
        <taxon>Dikarya</taxon>
        <taxon>Ascomycota</taxon>
        <taxon>Pezizomycotina</taxon>
        <taxon>Leotiomycetes</taxon>
        <taxon>Helotiales</taxon>
        <taxon>Sclerotiniaceae</taxon>
        <taxon>Botrytis</taxon>
    </lineage>
</organism>
<feature type="region of interest" description="Disordered" evidence="1">
    <location>
        <begin position="389"/>
        <end position="437"/>
    </location>
</feature>
<protein>
    <submittedName>
        <fullName evidence="2">Uncharacterized protein</fullName>
    </submittedName>
</protein>
<gene>
    <name evidence="2" type="ORF">BTUL_0032g00070</name>
</gene>
<evidence type="ECO:0000256" key="1">
    <source>
        <dbReference type="SAM" id="MobiDB-lite"/>
    </source>
</evidence>
<dbReference type="AlphaFoldDB" id="A0A4Z1EUZ5"/>
<evidence type="ECO:0000313" key="3">
    <source>
        <dbReference type="Proteomes" id="UP000297777"/>
    </source>
</evidence>
<sequence length="437" mass="49537">MSNQQLCIRSDLNLDLHLKFSVDAPDYSPHIIHKTGNPEGEKTDSIAATLVDVICTILAYQCPWALVHLLDCSVEESYVSLDSFDETHCGYVARNNRKVQVVFNDLTSKKRWHYGYEILDDGQWILIIPGGFETETFHELILLLPSHYLPLEMNDSNLKEGTAQRVNVGYECKFNLLADAPSGHPHIIRWIAVVDKDKVPHDLFTVDVIATILYEIDPSALSHLLDVQASQFYCWWATNGHIKESESDKKFQSETVDTESHKSDDLSPYHIYLLRVGNIVQVGIVSFASHRSDLDVTYAICEKGNWEIIYSEDQSHDEKYYQYTSSLDRCESHDHKLAIMIIRGTDFEDKNNMPMGFHWGCVLQNGAGGPKYSGRRTQNISNADRITEVSQQAQETVTGSAGSSRVVDEMSEVQGPFDRLQKSAEKLTSSLKRKRDD</sequence>
<dbReference type="OrthoDB" id="3546937at2759"/>
<keyword evidence="3" id="KW-1185">Reference proteome</keyword>
<dbReference type="Proteomes" id="UP000297777">
    <property type="component" value="Unassembled WGS sequence"/>
</dbReference>
<accession>A0A4Z1EUZ5</accession>
<proteinExistence type="predicted"/>
<reference evidence="2 3" key="1">
    <citation type="submission" date="2017-12" db="EMBL/GenBank/DDBJ databases">
        <title>Comparative genomics of Botrytis spp.</title>
        <authorList>
            <person name="Valero-Jimenez C.A."/>
            <person name="Tapia P."/>
            <person name="Veloso J."/>
            <person name="Silva-Moreno E."/>
            <person name="Staats M."/>
            <person name="Valdes J.H."/>
            <person name="Van Kan J.A.L."/>
        </authorList>
    </citation>
    <scope>NUCLEOTIDE SEQUENCE [LARGE SCALE GENOMIC DNA]</scope>
    <source>
        <strain evidence="2 3">Bt9001</strain>
    </source>
</reference>
<name>A0A4Z1EUZ5_9HELO</name>